<feature type="domain" description="Response regulatory" evidence="7">
    <location>
        <begin position="1"/>
        <end position="107"/>
    </location>
</feature>
<keyword evidence="9" id="KW-1185">Reference proteome</keyword>
<evidence type="ECO:0000259" key="7">
    <source>
        <dbReference type="PROSITE" id="PS50110"/>
    </source>
</evidence>
<protein>
    <submittedName>
        <fullName evidence="8">Response regulator</fullName>
    </submittedName>
</protein>
<keyword evidence="1 5" id="KW-0597">Phosphoprotein</keyword>
<proteinExistence type="predicted"/>
<dbReference type="Pfam" id="PF00196">
    <property type="entry name" value="GerE"/>
    <property type="match status" value="1"/>
</dbReference>
<feature type="domain" description="HTH luxR-type" evidence="6">
    <location>
        <begin position="141"/>
        <end position="206"/>
    </location>
</feature>
<evidence type="ECO:0000256" key="3">
    <source>
        <dbReference type="ARBA" id="ARBA00023125"/>
    </source>
</evidence>
<dbReference type="PRINTS" id="PR00038">
    <property type="entry name" value="HTHLUXR"/>
</dbReference>
<name>A0ABX1XKA6_9BACL</name>
<dbReference type="CDD" id="cd06170">
    <property type="entry name" value="LuxR_C_like"/>
    <property type="match status" value="1"/>
</dbReference>
<dbReference type="InterPro" id="IPR016032">
    <property type="entry name" value="Sig_transdc_resp-reg_C-effctor"/>
</dbReference>
<evidence type="ECO:0000313" key="8">
    <source>
        <dbReference type="EMBL" id="NOU68965.1"/>
    </source>
</evidence>
<keyword evidence="2" id="KW-0805">Transcription regulation</keyword>
<evidence type="ECO:0000256" key="5">
    <source>
        <dbReference type="PROSITE-ProRule" id="PRU00169"/>
    </source>
</evidence>
<evidence type="ECO:0000256" key="4">
    <source>
        <dbReference type="ARBA" id="ARBA00023163"/>
    </source>
</evidence>
<dbReference type="CDD" id="cd17535">
    <property type="entry name" value="REC_NarL-like"/>
    <property type="match status" value="1"/>
</dbReference>
<dbReference type="InterPro" id="IPR011006">
    <property type="entry name" value="CheY-like_superfamily"/>
</dbReference>
<comment type="caution">
    <text evidence="8">The sequence shown here is derived from an EMBL/GenBank/DDBJ whole genome shotgun (WGS) entry which is preliminary data.</text>
</comment>
<reference evidence="8 9" key="1">
    <citation type="submission" date="2019-10" db="EMBL/GenBank/DDBJ databases">
        <title>Description of Paenibacillus humi sp. nov.</title>
        <authorList>
            <person name="Carlier A."/>
            <person name="Qi S."/>
        </authorList>
    </citation>
    <scope>NUCLEOTIDE SEQUENCE [LARGE SCALE GENOMIC DNA]</scope>
    <source>
        <strain evidence="8 9">LMG 31461</strain>
    </source>
</reference>
<dbReference type="Proteomes" id="UP000653578">
    <property type="component" value="Unassembled WGS sequence"/>
</dbReference>
<dbReference type="InterPro" id="IPR000792">
    <property type="entry name" value="Tscrpt_reg_LuxR_C"/>
</dbReference>
<dbReference type="PROSITE" id="PS50043">
    <property type="entry name" value="HTH_LUXR_2"/>
    <property type="match status" value="1"/>
</dbReference>
<dbReference type="PANTHER" id="PTHR43214:SF43">
    <property type="entry name" value="TWO-COMPONENT RESPONSE REGULATOR"/>
    <property type="match status" value="1"/>
</dbReference>
<evidence type="ECO:0000256" key="1">
    <source>
        <dbReference type="ARBA" id="ARBA00022553"/>
    </source>
</evidence>
<accession>A0ABX1XKA6</accession>
<sequence>MRDGLQTILSLQEDIHVVGMAKDGAEALQLVKTLSPNVVLMDIQMPVMNGIACTRHIRAEHPDTLVLILTTFADDDYIIEALAGGATGFLLKDIPGEKLAQSIRDAVLGHFLLPSVIAGKLAARLSSASASIQGMKHSVRAIADGITLSDKEQEVARWMLEGKTNREIAAGMFMSEGTIKNYVSAIYAKIGTNDRTVAILTLRQLLGGGDS</sequence>
<dbReference type="Pfam" id="PF00072">
    <property type="entry name" value="Response_reg"/>
    <property type="match status" value="1"/>
</dbReference>
<evidence type="ECO:0000313" key="9">
    <source>
        <dbReference type="Proteomes" id="UP000653578"/>
    </source>
</evidence>
<evidence type="ECO:0000259" key="6">
    <source>
        <dbReference type="PROSITE" id="PS50043"/>
    </source>
</evidence>
<feature type="modified residue" description="4-aspartylphosphate" evidence="5">
    <location>
        <position position="42"/>
    </location>
</feature>
<dbReference type="SUPFAM" id="SSF46894">
    <property type="entry name" value="C-terminal effector domain of the bipartite response regulators"/>
    <property type="match status" value="1"/>
</dbReference>
<dbReference type="Gene3D" id="3.40.50.2300">
    <property type="match status" value="1"/>
</dbReference>
<dbReference type="SMART" id="SM00421">
    <property type="entry name" value="HTH_LUXR"/>
    <property type="match status" value="1"/>
</dbReference>
<keyword evidence="4" id="KW-0804">Transcription</keyword>
<dbReference type="InterPro" id="IPR039420">
    <property type="entry name" value="WalR-like"/>
</dbReference>
<dbReference type="PANTHER" id="PTHR43214">
    <property type="entry name" value="TWO-COMPONENT RESPONSE REGULATOR"/>
    <property type="match status" value="1"/>
</dbReference>
<organism evidence="8 9">
    <name type="scientific">Paenibacillus plantarum</name>
    <dbReference type="NCBI Taxonomy" id="2654975"/>
    <lineage>
        <taxon>Bacteria</taxon>
        <taxon>Bacillati</taxon>
        <taxon>Bacillota</taxon>
        <taxon>Bacilli</taxon>
        <taxon>Bacillales</taxon>
        <taxon>Paenibacillaceae</taxon>
        <taxon>Paenibacillus</taxon>
    </lineage>
</organism>
<gene>
    <name evidence="8" type="ORF">GC096_33640</name>
</gene>
<evidence type="ECO:0000256" key="2">
    <source>
        <dbReference type="ARBA" id="ARBA00023015"/>
    </source>
</evidence>
<dbReference type="SUPFAM" id="SSF52172">
    <property type="entry name" value="CheY-like"/>
    <property type="match status" value="1"/>
</dbReference>
<keyword evidence="3" id="KW-0238">DNA-binding</keyword>
<dbReference type="InterPro" id="IPR001789">
    <property type="entry name" value="Sig_transdc_resp-reg_receiver"/>
</dbReference>
<dbReference type="SMART" id="SM00448">
    <property type="entry name" value="REC"/>
    <property type="match status" value="1"/>
</dbReference>
<dbReference type="EMBL" id="WHNY01000082">
    <property type="protein sequence ID" value="NOU68965.1"/>
    <property type="molecule type" value="Genomic_DNA"/>
</dbReference>
<dbReference type="PROSITE" id="PS50110">
    <property type="entry name" value="RESPONSE_REGULATORY"/>
    <property type="match status" value="1"/>
</dbReference>
<dbReference type="PROSITE" id="PS00622">
    <property type="entry name" value="HTH_LUXR_1"/>
    <property type="match status" value="1"/>
</dbReference>
<dbReference type="InterPro" id="IPR058245">
    <property type="entry name" value="NreC/VraR/RcsB-like_REC"/>
</dbReference>